<name>A0A1Y2DEG0_9FUNG</name>
<accession>A0A1Y2DEG0</accession>
<gene>
    <name evidence="3" type="ORF">LY90DRAFT_506451</name>
</gene>
<keyword evidence="2" id="KW-0812">Transmembrane</keyword>
<evidence type="ECO:0000256" key="2">
    <source>
        <dbReference type="SAM" id="Phobius"/>
    </source>
</evidence>
<dbReference type="AlphaFoldDB" id="A0A1Y2DEG0"/>
<organism evidence="3 4">
    <name type="scientific">Neocallimastix californiae</name>
    <dbReference type="NCBI Taxonomy" id="1754190"/>
    <lineage>
        <taxon>Eukaryota</taxon>
        <taxon>Fungi</taxon>
        <taxon>Fungi incertae sedis</taxon>
        <taxon>Chytridiomycota</taxon>
        <taxon>Chytridiomycota incertae sedis</taxon>
        <taxon>Neocallimastigomycetes</taxon>
        <taxon>Neocallimastigales</taxon>
        <taxon>Neocallimastigaceae</taxon>
        <taxon>Neocallimastix</taxon>
    </lineage>
</organism>
<feature type="transmembrane region" description="Helical" evidence="2">
    <location>
        <begin position="387"/>
        <end position="405"/>
    </location>
</feature>
<protein>
    <submittedName>
        <fullName evidence="3">Uncharacterized protein</fullName>
    </submittedName>
</protein>
<feature type="compositionally biased region" description="Basic and acidic residues" evidence="1">
    <location>
        <begin position="251"/>
        <end position="276"/>
    </location>
</feature>
<feature type="compositionally biased region" description="Low complexity" evidence="1">
    <location>
        <begin position="323"/>
        <end position="335"/>
    </location>
</feature>
<feature type="transmembrane region" description="Helical" evidence="2">
    <location>
        <begin position="7"/>
        <end position="29"/>
    </location>
</feature>
<feature type="region of interest" description="Disordered" evidence="1">
    <location>
        <begin position="323"/>
        <end position="342"/>
    </location>
</feature>
<dbReference type="Proteomes" id="UP000193920">
    <property type="component" value="Unassembled WGS sequence"/>
</dbReference>
<sequence length="407" mass="46899">MFIKNIFCLYLNSTILKSFVILFLVPLVFSNIFYNKVEENIINQYSTVDSSMKSSSLLMFDIHKNNGHRSSTREQIRTYKLNCKNELSINYDEKTKKSTGIFSLLSLSLQNNDNNNTNNTNYKSKNILFQKLDCINKKLKNTLKQLQATTTKSFINFNFTYTQQKDFSEILSSPTTSATNTNPLCITYLKNNNPIKEQKDSKGNIDSSIPKSYIDCLKYSVNYKIKDSPSTVKNELQSSLNMNMNMNMNMNKDKDRNKNKKNTENINEKRNHETVQRKKSTLGKNTCEIQFSNTNLNSYFTLYNIPTSKSTMELNRKITSKSSSVTTTTTTTTSIESKEESQSKKGIVNETVLENKNYKKVNETESKKETIESKDQYLENFILENNLFSSPAGMALILFILYATYMF</sequence>
<evidence type="ECO:0000313" key="4">
    <source>
        <dbReference type="Proteomes" id="UP000193920"/>
    </source>
</evidence>
<dbReference type="OrthoDB" id="10607362at2759"/>
<evidence type="ECO:0000256" key="1">
    <source>
        <dbReference type="SAM" id="MobiDB-lite"/>
    </source>
</evidence>
<proteinExistence type="predicted"/>
<feature type="region of interest" description="Disordered" evidence="1">
    <location>
        <begin position="248"/>
        <end position="281"/>
    </location>
</feature>
<dbReference type="EMBL" id="MCOG01000069">
    <property type="protein sequence ID" value="ORY57660.1"/>
    <property type="molecule type" value="Genomic_DNA"/>
</dbReference>
<comment type="caution">
    <text evidence="3">The sequence shown here is derived from an EMBL/GenBank/DDBJ whole genome shotgun (WGS) entry which is preliminary data.</text>
</comment>
<evidence type="ECO:0000313" key="3">
    <source>
        <dbReference type="EMBL" id="ORY57660.1"/>
    </source>
</evidence>
<reference evidence="3 4" key="1">
    <citation type="submission" date="2016-08" db="EMBL/GenBank/DDBJ databases">
        <title>A Parts List for Fungal Cellulosomes Revealed by Comparative Genomics.</title>
        <authorList>
            <consortium name="DOE Joint Genome Institute"/>
            <person name="Haitjema C.H."/>
            <person name="Gilmore S.P."/>
            <person name="Henske J.K."/>
            <person name="Solomon K.V."/>
            <person name="De Groot R."/>
            <person name="Kuo A."/>
            <person name="Mondo S.J."/>
            <person name="Salamov A.A."/>
            <person name="Labutti K."/>
            <person name="Zhao Z."/>
            <person name="Chiniquy J."/>
            <person name="Barry K."/>
            <person name="Brewer H.M."/>
            <person name="Purvine S.O."/>
            <person name="Wright A.T."/>
            <person name="Boxma B."/>
            <person name="Van Alen T."/>
            <person name="Hackstein J.H."/>
            <person name="Baker S.E."/>
            <person name="Grigoriev I.V."/>
            <person name="O'Malley M.A."/>
        </authorList>
    </citation>
    <scope>NUCLEOTIDE SEQUENCE [LARGE SCALE GENOMIC DNA]</scope>
    <source>
        <strain evidence="3 4">G1</strain>
    </source>
</reference>
<keyword evidence="2" id="KW-0472">Membrane</keyword>
<keyword evidence="4" id="KW-1185">Reference proteome</keyword>
<keyword evidence="2" id="KW-1133">Transmembrane helix</keyword>